<gene>
    <name evidence="6" type="ORF">FC89_GL001703</name>
</gene>
<keyword evidence="4" id="KW-0067">ATP-binding</keyword>
<evidence type="ECO:0000259" key="5">
    <source>
        <dbReference type="PROSITE" id="PS50893"/>
    </source>
</evidence>
<dbReference type="STRING" id="1423750.FC89_GL001703"/>
<dbReference type="InterPro" id="IPR003439">
    <property type="entry name" value="ABC_transporter-like_ATP-bd"/>
</dbReference>
<dbReference type="OrthoDB" id="9804819at2"/>
<dbReference type="AlphaFoldDB" id="A0A0R1VI91"/>
<dbReference type="GO" id="GO:0005524">
    <property type="term" value="F:ATP binding"/>
    <property type="evidence" value="ECO:0007669"/>
    <property type="project" value="UniProtKB-KW"/>
</dbReference>
<dbReference type="GO" id="GO:0016887">
    <property type="term" value="F:ATP hydrolysis activity"/>
    <property type="evidence" value="ECO:0007669"/>
    <property type="project" value="InterPro"/>
</dbReference>
<keyword evidence="7" id="KW-1185">Reference proteome</keyword>
<proteinExistence type="inferred from homology"/>
<evidence type="ECO:0000256" key="3">
    <source>
        <dbReference type="ARBA" id="ARBA00022741"/>
    </source>
</evidence>
<dbReference type="PROSITE" id="PS50893">
    <property type="entry name" value="ABC_TRANSPORTER_2"/>
    <property type="match status" value="1"/>
</dbReference>
<name>A0A0R1VI91_9LACO</name>
<evidence type="ECO:0000313" key="6">
    <source>
        <dbReference type="EMBL" id="KRM05233.1"/>
    </source>
</evidence>
<dbReference type="PATRIC" id="fig|1423750.3.peg.1748"/>
<organism evidence="6 7">
    <name type="scientific">Liquorilactobacillus ghanensis DSM 18630</name>
    <dbReference type="NCBI Taxonomy" id="1423750"/>
    <lineage>
        <taxon>Bacteria</taxon>
        <taxon>Bacillati</taxon>
        <taxon>Bacillota</taxon>
        <taxon>Bacilli</taxon>
        <taxon>Lactobacillales</taxon>
        <taxon>Lactobacillaceae</taxon>
        <taxon>Liquorilactobacillus</taxon>
    </lineage>
</organism>
<dbReference type="PANTHER" id="PTHR43335">
    <property type="entry name" value="ABC TRANSPORTER, ATP-BINDING PROTEIN"/>
    <property type="match status" value="1"/>
</dbReference>
<comment type="similarity">
    <text evidence="1">Belongs to the ABC transporter superfamily.</text>
</comment>
<feature type="domain" description="ABC transporter" evidence="5">
    <location>
        <begin position="5"/>
        <end position="230"/>
    </location>
</feature>
<dbReference type="GeneID" id="98319565"/>
<evidence type="ECO:0000256" key="4">
    <source>
        <dbReference type="ARBA" id="ARBA00022840"/>
    </source>
</evidence>
<sequence>MNNILAVNQLNKSFGKKHVLQDVSFTVAPGEVVGLIGPNGAGKTTVMKAILGLFPWESGQIAINQQPVTVSSHQVLDDVGALIEYPGIYPFLTGYQHLELFATGKDKQQRIDQVIEQLKVGSYIQRKAKSYSLGMKQKLGIALALLNHPQLVILDEPMNGLDPQATRDLRDLIMTLAKQGTSFLISSHILSELEKIVQEVVIIDQGKIIKQASINDLAATGHSFILLKTDDNSRAQQVLTKAGYQAELSGEQLKLEQKDEKELAQVIQVLTEQQLNILDVQHQHNDLEASLLDLLKKDQSQQVKE</sequence>
<dbReference type="EMBL" id="AZGB01000022">
    <property type="protein sequence ID" value="KRM05233.1"/>
    <property type="molecule type" value="Genomic_DNA"/>
</dbReference>
<dbReference type="RefSeq" id="WP_057872290.1">
    <property type="nucleotide sequence ID" value="NZ_AZGB01000022.1"/>
</dbReference>
<keyword evidence="2" id="KW-0813">Transport</keyword>
<dbReference type="InterPro" id="IPR003593">
    <property type="entry name" value="AAA+_ATPase"/>
</dbReference>
<dbReference type="PROSITE" id="PS00211">
    <property type="entry name" value="ABC_TRANSPORTER_1"/>
    <property type="match status" value="1"/>
</dbReference>
<evidence type="ECO:0000256" key="1">
    <source>
        <dbReference type="ARBA" id="ARBA00005417"/>
    </source>
</evidence>
<comment type="caution">
    <text evidence="6">The sequence shown here is derived from an EMBL/GenBank/DDBJ whole genome shotgun (WGS) entry which is preliminary data.</text>
</comment>
<keyword evidence="3" id="KW-0547">Nucleotide-binding</keyword>
<dbReference type="Proteomes" id="UP000051451">
    <property type="component" value="Unassembled WGS sequence"/>
</dbReference>
<dbReference type="InterPro" id="IPR027417">
    <property type="entry name" value="P-loop_NTPase"/>
</dbReference>
<evidence type="ECO:0000256" key="2">
    <source>
        <dbReference type="ARBA" id="ARBA00022448"/>
    </source>
</evidence>
<dbReference type="PANTHER" id="PTHR43335:SF4">
    <property type="entry name" value="ABC TRANSPORTER, ATP-BINDING PROTEIN"/>
    <property type="match status" value="1"/>
</dbReference>
<accession>A0A0R1VI91</accession>
<protein>
    <submittedName>
        <fullName evidence="6">ABC transporter-like protein</fullName>
    </submittedName>
</protein>
<dbReference type="Gene3D" id="3.40.50.300">
    <property type="entry name" value="P-loop containing nucleotide triphosphate hydrolases"/>
    <property type="match status" value="1"/>
</dbReference>
<reference evidence="6 7" key="1">
    <citation type="journal article" date="2015" name="Genome Announc.">
        <title>Expanding the biotechnology potential of lactobacilli through comparative genomics of 213 strains and associated genera.</title>
        <authorList>
            <person name="Sun Z."/>
            <person name="Harris H.M."/>
            <person name="McCann A."/>
            <person name="Guo C."/>
            <person name="Argimon S."/>
            <person name="Zhang W."/>
            <person name="Yang X."/>
            <person name="Jeffery I.B."/>
            <person name="Cooney J.C."/>
            <person name="Kagawa T.F."/>
            <person name="Liu W."/>
            <person name="Song Y."/>
            <person name="Salvetti E."/>
            <person name="Wrobel A."/>
            <person name="Rasinkangas P."/>
            <person name="Parkhill J."/>
            <person name="Rea M.C."/>
            <person name="O'Sullivan O."/>
            <person name="Ritari J."/>
            <person name="Douillard F.P."/>
            <person name="Paul Ross R."/>
            <person name="Yang R."/>
            <person name="Briner A.E."/>
            <person name="Felis G.E."/>
            <person name="de Vos W.M."/>
            <person name="Barrangou R."/>
            <person name="Klaenhammer T.R."/>
            <person name="Caufield P.W."/>
            <person name="Cui Y."/>
            <person name="Zhang H."/>
            <person name="O'Toole P.W."/>
        </authorList>
    </citation>
    <scope>NUCLEOTIDE SEQUENCE [LARGE SCALE GENOMIC DNA]</scope>
    <source>
        <strain evidence="6 7">DSM 18630</strain>
    </source>
</reference>
<evidence type="ECO:0000313" key="7">
    <source>
        <dbReference type="Proteomes" id="UP000051451"/>
    </source>
</evidence>
<dbReference type="SMART" id="SM00382">
    <property type="entry name" value="AAA"/>
    <property type="match status" value="1"/>
</dbReference>
<dbReference type="SUPFAM" id="SSF52540">
    <property type="entry name" value="P-loop containing nucleoside triphosphate hydrolases"/>
    <property type="match status" value="1"/>
</dbReference>
<dbReference type="InterPro" id="IPR017871">
    <property type="entry name" value="ABC_transporter-like_CS"/>
</dbReference>
<dbReference type="Pfam" id="PF00005">
    <property type="entry name" value="ABC_tran"/>
    <property type="match status" value="1"/>
</dbReference>